<organism evidence="2 3">
    <name type="scientific">Crossiella equi</name>
    <dbReference type="NCBI Taxonomy" id="130796"/>
    <lineage>
        <taxon>Bacteria</taxon>
        <taxon>Bacillati</taxon>
        <taxon>Actinomycetota</taxon>
        <taxon>Actinomycetes</taxon>
        <taxon>Pseudonocardiales</taxon>
        <taxon>Pseudonocardiaceae</taxon>
        <taxon>Crossiella</taxon>
    </lineage>
</organism>
<dbReference type="RefSeq" id="WP_086788208.1">
    <property type="nucleotide sequence ID" value="NZ_JAGIOO010000001.1"/>
</dbReference>
<proteinExistence type="predicted"/>
<name>A0ABS5A4K4_9PSEU</name>
<dbReference type="EMBL" id="JAGIOO010000001">
    <property type="protein sequence ID" value="MBP2471167.1"/>
    <property type="molecule type" value="Genomic_DNA"/>
</dbReference>
<keyword evidence="1" id="KW-1133">Transmembrane helix</keyword>
<accession>A0ABS5A4K4</accession>
<feature type="transmembrane region" description="Helical" evidence="1">
    <location>
        <begin position="20"/>
        <end position="39"/>
    </location>
</feature>
<evidence type="ECO:0000313" key="2">
    <source>
        <dbReference type="EMBL" id="MBP2471167.1"/>
    </source>
</evidence>
<keyword evidence="1" id="KW-0472">Membrane</keyword>
<keyword evidence="1" id="KW-0812">Transmembrane</keyword>
<reference evidence="2 3" key="1">
    <citation type="submission" date="2021-03" db="EMBL/GenBank/DDBJ databases">
        <title>Sequencing the genomes of 1000 actinobacteria strains.</title>
        <authorList>
            <person name="Klenk H.-P."/>
        </authorList>
    </citation>
    <scope>NUCLEOTIDE SEQUENCE [LARGE SCALE GENOMIC DNA]</scope>
    <source>
        <strain evidence="2 3">DSM 44580</strain>
    </source>
</reference>
<gene>
    <name evidence="2" type="ORF">JOF53_000039</name>
</gene>
<comment type="caution">
    <text evidence="2">The sequence shown here is derived from an EMBL/GenBank/DDBJ whole genome shotgun (WGS) entry which is preliminary data.</text>
</comment>
<evidence type="ECO:0000313" key="3">
    <source>
        <dbReference type="Proteomes" id="UP001519363"/>
    </source>
</evidence>
<keyword evidence="3" id="KW-1185">Reference proteome</keyword>
<protein>
    <submittedName>
        <fullName evidence="2">Uncharacterized protein</fullName>
    </submittedName>
</protein>
<dbReference type="Proteomes" id="UP001519363">
    <property type="component" value="Unassembled WGS sequence"/>
</dbReference>
<evidence type="ECO:0000256" key="1">
    <source>
        <dbReference type="SAM" id="Phobius"/>
    </source>
</evidence>
<sequence length="68" mass="7626">MFFSVLIGLIIPGGAQWHACRFWAGLTFLVCAGVVAYFAYPRFGWPPLVFVPLLALLEQGLWQRGRVT</sequence>